<accession>A0A317ECK7</accession>
<evidence type="ECO:0000256" key="1">
    <source>
        <dbReference type="ARBA" id="ARBA00000971"/>
    </source>
</evidence>
<proteinExistence type="inferred from homology"/>
<dbReference type="PROSITE" id="PS50198">
    <property type="entry name" value="PPIC_PPIASE_2"/>
    <property type="match status" value="1"/>
</dbReference>
<feature type="signal peptide" evidence="9">
    <location>
        <begin position="1"/>
        <end position="22"/>
    </location>
</feature>
<evidence type="ECO:0000256" key="4">
    <source>
        <dbReference type="ARBA" id="ARBA00018370"/>
    </source>
</evidence>
<comment type="caution">
    <text evidence="11">The sequence shown here is derived from an EMBL/GenBank/DDBJ whole genome shotgun (WGS) entry which is preliminary data.</text>
</comment>
<dbReference type="RefSeq" id="WP_109904526.1">
    <property type="nucleotide sequence ID" value="NZ_QGLE01000003.1"/>
</dbReference>
<gene>
    <name evidence="11" type="ORF">DKG74_08210</name>
</gene>
<evidence type="ECO:0000256" key="3">
    <source>
        <dbReference type="ARBA" id="ARBA00013194"/>
    </source>
</evidence>
<dbReference type="Proteomes" id="UP000245461">
    <property type="component" value="Unassembled WGS sequence"/>
</dbReference>
<evidence type="ECO:0000256" key="7">
    <source>
        <dbReference type="ARBA" id="ARBA00031484"/>
    </source>
</evidence>
<evidence type="ECO:0000256" key="9">
    <source>
        <dbReference type="SAM" id="SignalP"/>
    </source>
</evidence>
<evidence type="ECO:0000256" key="8">
    <source>
        <dbReference type="PROSITE-ProRule" id="PRU00278"/>
    </source>
</evidence>
<feature type="chain" id="PRO_5016270649" description="Parvulin-like PPIase" evidence="9">
    <location>
        <begin position="23"/>
        <end position="291"/>
    </location>
</feature>
<evidence type="ECO:0000313" key="11">
    <source>
        <dbReference type="EMBL" id="PWR24768.1"/>
    </source>
</evidence>
<dbReference type="Pfam" id="PF13616">
    <property type="entry name" value="Rotamase_3"/>
    <property type="match status" value="1"/>
</dbReference>
<dbReference type="InterPro" id="IPR046357">
    <property type="entry name" value="PPIase_dom_sf"/>
</dbReference>
<dbReference type="Gene3D" id="3.10.50.40">
    <property type="match status" value="1"/>
</dbReference>
<name>A0A317ECK7_9PROT</name>
<comment type="similarity">
    <text evidence="2">Belongs to the PpiC/parvulin rotamase family.</text>
</comment>
<protein>
    <recommendedName>
        <fullName evidence="4">Parvulin-like PPIase</fullName>
        <ecNumber evidence="3">5.2.1.8</ecNumber>
    </recommendedName>
    <alternativeName>
        <fullName evidence="6">Peptidyl-prolyl cis-trans isomerase plp</fullName>
    </alternativeName>
    <alternativeName>
        <fullName evidence="7">Rotamase plp</fullName>
    </alternativeName>
</protein>
<comment type="catalytic activity">
    <reaction evidence="1">
        <text>[protein]-peptidylproline (omega=180) = [protein]-peptidylproline (omega=0)</text>
        <dbReference type="Rhea" id="RHEA:16237"/>
        <dbReference type="Rhea" id="RHEA-COMP:10747"/>
        <dbReference type="Rhea" id="RHEA-COMP:10748"/>
        <dbReference type="ChEBI" id="CHEBI:83833"/>
        <dbReference type="ChEBI" id="CHEBI:83834"/>
        <dbReference type="EC" id="5.2.1.8"/>
    </reaction>
</comment>
<evidence type="ECO:0000256" key="5">
    <source>
        <dbReference type="ARBA" id="ARBA00023110"/>
    </source>
</evidence>
<evidence type="ECO:0000259" key="10">
    <source>
        <dbReference type="PROSITE" id="PS50198"/>
    </source>
</evidence>
<dbReference type="InterPro" id="IPR050245">
    <property type="entry name" value="PrsA_foldase"/>
</dbReference>
<evidence type="ECO:0000256" key="6">
    <source>
        <dbReference type="ARBA" id="ARBA00030642"/>
    </source>
</evidence>
<keyword evidence="8 11" id="KW-0413">Isomerase</keyword>
<dbReference type="PANTHER" id="PTHR47245:SF2">
    <property type="entry name" value="PEPTIDYL-PROLYL CIS-TRANS ISOMERASE HP_0175-RELATED"/>
    <property type="match status" value="1"/>
</dbReference>
<dbReference type="SUPFAM" id="SSF54534">
    <property type="entry name" value="FKBP-like"/>
    <property type="match status" value="1"/>
</dbReference>
<dbReference type="PANTHER" id="PTHR47245">
    <property type="entry name" value="PEPTIDYLPROLYL ISOMERASE"/>
    <property type="match status" value="1"/>
</dbReference>
<dbReference type="GO" id="GO:0003755">
    <property type="term" value="F:peptidyl-prolyl cis-trans isomerase activity"/>
    <property type="evidence" value="ECO:0007669"/>
    <property type="project" value="UniProtKB-KW"/>
</dbReference>
<feature type="domain" description="PpiC" evidence="10">
    <location>
        <begin position="146"/>
        <end position="235"/>
    </location>
</feature>
<reference evidence="11 12" key="1">
    <citation type="submission" date="2018-05" db="EMBL/GenBank/DDBJ databases">
        <title>Zavarzinia sp. HR-AS.</title>
        <authorList>
            <person name="Lee Y."/>
            <person name="Jeon C.O."/>
        </authorList>
    </citation>
    <scope>NUCLEOTIDE SEQUENCE [LARGE SCALE GENOMIC DNA]</scope>
    <source>
        <strain evidence="11 12">HR-AS</strain>
    </source>
</reference>
<dbReference type="AlphaFoldDB" id="A0A317ECK7"/>
<evidence type="ECO:0000313" key="12">
    <source>
        <dbReference type="Proteomes" id="UP000245461"/>
    </source>
</evidence>
<dbReference type="EMBL" id="QGLE01000003">
    <property type="protein sequence ID" value="PWR24768.1"/>
    <property type="molecule type" value="Genomic_DNA"/>
</dbReference>
<sequence>MQRLNIACLLALGLVSVQPAFAEGTAATPAPAAAPAEDPVVARVGDQEIHRSEVVEAYKSLPEQFAQIPMDAIFGELLQQLVDRRVMALDAAKKGYGDDPEVKRKVELLKERVMEETYVSREIEASITDAMMKAKYDKIIADNPAEEEVRARHILVDSEEEAKKLKAELDKGADFAELANKNSKDARDGSGGDLGYFTRERMVPEFAEAAFAAEVGKVVGPVKSQFGWHLILVEDKRKQAPPPFEDVKPQLKDMVAQELTAARVDELKKGVKIELLNADGSVQRPQIAPAQ</sequence>
<evidence type="ECO:0000256" key="2">
    <source>
        <dbReference type="ARBA" id="ARBA00007656"/>
    </source>
</evidence>
<dbReference type="OrthoDB" id="14196at2"/>
<dbReference type="Gene3D" id="1.10.8.1040">
    <property type="match status" value="1"/>
</dbReference>
<keyword evidence="12" id="KW-1185">Reference proteome</keyword>
<dbReference type="InterPro" id="IPR000297">
    <property type="entry name" value="PPIase_PpiC"/>
</dbReference>
<keyword evidence="9" id="KW-0732">Signal</keyword>
<keyword evidence="5 8" id="KW-0697">Rotamase</keyword>
<dbReference type="EC" id="5.2.1.8" evidence="3"/>
<organism evidence="11 12">
    <name type="scientific">Zavarzinia aquatilis</name>
    <dbReference type="NCBI Taxonomy" id="2211142"/>
    <lineage>
        <taxon>Bacteria</taxon>
        <taxon>Pseudomonadati</taxon>
        <taxon>Pseudomonadota</taxon>
        <taxon>Alphaproteobacteria</taxon>
        <taxon>Rhodospirillales</taxon>
        <taxon>Zavarziniaceae</taxon>
        <taxon>Zavarzinia</taxon>
    </lineage>
</organism>